<evidence type="ECO:0000313" key="3">
    <source>
        <dbReference type="Proteomes" id="UP001152964"/>
    </source>
</evidence>
<dbReference type="Pfam" id="PF10306">
    <property type="entry name" value="FLILHELTA"/>
    <property type="match status" value="1"/>
</dbReference>
<feature type="transmembrane region" description="Helical" evidence="1">
    <location>
        <begin position="100"/>
        <end position="122"/>
    </location>
</feature>
<dbReference type="Proteomes" id="UP001152964">
    <property type="component" value="Chromosome 16"/>
</dbReference>
<dbReference type="PANTHER" id="PTHR28002">
    <property type="entry name" value="MIOREX COMPLEX COMPONENT 11"/>
    <property type="match status" value="1"/>
</dbReference>
<organism evidence="2 3">
    <name type="scientific">Saccharomyces eubayanus</name>
    <name type="common">Yeast</name>
    <dbReference type="NCBI Taxonomy" id="1080349"/>
    <lineage>
        <taxon>Eukaryota</taxon>
        <taxon>Fungi</taxon>
        <taxon>Dikarya</taxon>
        <taxon>Ascomycota</taxon>
        <taxon>Saccharomycotina</taxon>
        <taxon>Saccharomycetes</taxon>
        <taxon>Saccharomycetales</taxon>
        <taxon>Saccharomycetaceae</taxon>
        <taxon>Saccharomyces</taxon>
    </lineage>
</organism>
<accession>A0ABN8VNY5</accession>
<gene>
    <name evidence="2" type="primary">U6500P02410</name>
    <name evidence="2" type="ORF">SEUBUCD650_0P02410</name>
</gene>
<evidence type="ECO:0000256" key="1">
    <source>
        <dbReference type="SAM" id="Phobius"/>
    </source>
</evidence>
<keyword evidence="3" id="KW-1185">Reference proteome</keyword>
<dbReference type="PANTHER" id="PTHR28002:SF1">
    <property type="entry name" value="MIOREX COMPLEX COMPONENT 11"/>
    <property type="match status" value="1"/>
</dbReference>
<reference evidence="2" key="1">
    <citation type="submission" date="2022-08" db="EMBL/GenBank/DDBJ databases">
        <authorList>
            <person name="Byrne P K."/>
        </authorList>
    </citation>
    <scope>NUCLEOTIDE SEQUENCE</scope>
    <source>
        <strain evidence="2">UCD650</strain>
    </source>
</reference>
<feature type="transmembrane region" description="Helical" evidence="1">
    <location>
        <begin position="178"/>
        <end position="200"/>
    </location>
</feature>
<keyword evidence="1" id="KW-0812">Transmembrane</keyword>
<keyword evidence="1" id="KW-0472">Membrane</keyword>
<protein>
    <recommendedName>
        <fullName evidence="4">YPL041C-like protein</fullName>
    </recommendedName>
</protein>
<proteinExistence type="predicted"/>
<sequence>MATMTLFRPTQLHMNSKITFNRPFELVFKKSNQLNMLAGMGFGRLIQTRFITENAESAKRGKDKLHKIISKSRLLTRLNKNPKFSHYFDRISEAGTVPTITSFFILHELTAILPLFLLWWLFYNLDISDDLKLPNFLNGLMESCHAAMERFVGKRYQECLNKNKLILSGTIAYVTVKLLYPVRICFSIWGAPYFGKWLLLPFQKLKHLIKK</sequence>
<name>A0ABN8VNY5_SACEU</name>
<dbReference type="InterPro" id="IPR018811">
    <property type="entry name" value="MRX11"/>
</dbReference>
<keyword evidence="1" id="KW-1133">Transmembrane helix</keyword>
<evidence type="ECO:0000313" key="2">
    <source>
        <dbReference type="EMBL" id="CAI1764961.1"/>
    </source>
</evidence>
<evidence type="ECO:0008006" key="4">
    <source>
        <dbReference type="Google" id="ProtNLM"/>
    </source>
</evidence>
<dbReference type="EMBL" id="OX291506">
    <property type="protein sequence ID" value="CAI1764961.1"/>
    <property type="molecule type" value="Genomic_DNA"/>
</dbReference>